<feature type="chain" id="PRO_5038734517" evidence="1">
    <location>
        <begin position="18"/>
        <end position="569"/>
    </location>
</feature>
<protein>
    <submittedName>
        <fullName evidence="3">Peptide/nickel transport system substrate-binding protein</fullName>
    </submittedName>
</protein>
<feature type="signal peptide" evidence="1">
    <location>
        <begin position="1"/>
        <end position="17"/>
    </location>
</feature>
<dbReference type="GO" id="GO:0042597">
    <property type="term" value="C:periplasmic space"/>
    <property type="evidence" value="ECO:0007669"/>
    <property type="project" value="UniProtKB-ARBA"/>
</dbReference>
<dbReference type="AlphaFoldDB" id="A0A7W7VR45"/>
<sequence>MAAALAALLVSACSAGAGNGENQAEAGGSGATLVKGDANTVNSGTAGKGGSITYVLERNILNWNPLGADIGVATQLVADVYDPSTFFSAPDLKTVEMNKDLLLSAEQTSTSPQVLVYKISPKAVWSDGTPISAADFEYVWRASDPRVCPKCEVASTMGYDSVKSLVASDGGKTVTVTLSKPFGDWQSMFSPLLPAHVAKKLGDDGTPDGLAASFNEGFRYKTSFPDWSGGPFMFKSWQSNQAATLVPNPKWYGKPVTLDSLIFRVITDTTQEVPALRNNEVQIINPQPQVDLLRNVQALKGVNYQLVRGLRKQMLLPNLNNPVMQDPVLRKALFTAMDVKQAISKTVGQFDPEAVPLRNRIYVPQQTPAYQDNLGDQGSGDVAKATALLTGAGYKIDAGRLIDPKGTPVPPITMRYLANDQILQTISELFAASAKAIGVTVNVQSTDSVGETVTHQPGKDFDIFAMTWVGQTFLASQYSQAFMTKAGLNFGGYSSAKVDDLLKKALSATDPAESAELLNGVDRQLSEDGYILPMYQQPDLLAYKSNLVNVRANGTYFGPPYNGGEWGIR</sequence>
<dbReference type="InterPro" id="IPR000914">
    <property type="entry name" value="SBP_5_dom"/>
</dbReference>
<dbReference type="InterPro" id="IPR030678">
    <property type="entry name" value="Peptide/Ni-bd"/>
</dbReference>
<reference evidence="3 4" key="1">
    <citation type="submission" date="2020-08" db="EMBL/GenBank/DDBJ databases">
        <title>Genomic Encyclopedia of Type Strains, Phase III (KMG-III): the genomes of soil and plant-associated and newly described type strains.</title>
        <authorList>
            <person name="Whitman W."/>
        </authorList>
    </citation>
    <scope>NUCLEOTIDE SEQUENCE [LARGE SCALE GENOMIC DNA]</scope>
    <source>
        <strain evidence="3 4">CECT 8840</strain>
    </source>
</reference>
<dbReference type="Pfam" id="PF00496">
    <property type="entry name" value="SBP_bac_5"/>
    <property type="match status" value="1"/>
</dbReference>
<evidence type="ECO:0000259" key="2">
    <source>
        <dbReference type="Pfam" id="PF00496"/>
    </source>
</evidence>
<dbReference type="GO" id="GO:0043190">
    <property type="term" value="C:ATP-binding cassette (ABC) transporter complex"/>
    <property type="evidence" value="ECO:0007669"/>
    <property type="project" value="InterPro"/>
</dbReference>
<dbReference type="Gene3D" id="3.90.76.10">
    <property type="entry name" value="Dipeptide-binding Protein, Domain 1"/>
    <property type="match status" value="1"/>
</dbReference>
<dbReference type="GO" id="GO:1904680">
    <property type="term" value="F:peptide transmembrane transporter activity"/>
    <property type="evidence" value="ECO:0007669"/>
    <property type="project" value="TreeGrafter"/>
</dbReference>
<dbReference type="Gene3D" id="3.10.105.10">
    <property type="entry name" value="Dipeptide-binding Protein, Domain 3"/>
    <property type="match status" value="1"/>
</dbReference>
<dbReference type="PANTHER" id="PTHR30290">
    <property type="entry name" value="PERIPLASMIC BINDING COMPONENT OF ABC TRANSPORTER"/>
    <property type="match status" value="1"/>
</dbReference>
<dbReference type="PANTHER" id="PTHR30290:SF65">
    <property type="entry name" value="MONOACYL PHOSPHATIDYLINOSITOL TETRAMANNOSIDE-BINDING PROTEIN LPQW-RELATED"/>
    <property type="match status" value="1"/>
</dbReference>
<evidence type="ECO:0000313" key="4">
    <source>
        <dbReference type="Proteomes" id="UP000552644"/>
    </source>
</evidence>
<dbReference type="SUPFAM" id="SSF53850">
    <property type="entry name" value="Periplasmic binding protein-like II"/>
    <property type="match status" value="1"/>
</dbReference>
<dbReference type="GO" id="GO:0015833">
    <property type="term" value="P:peptide transport"/>
    <property type="evidence" value="ECO:0007669"/>
    <property type="project" value="TreeGrafter"/>
</dbReference>
<dbReference type="Gene3D" id="3.40.190.10">
    <property type="entry name" value="Periplasmic binding protein-like II"/>
    <property type="match status" value="1"/>
</dbReference>
<dbReference type="InterPro" id="IPR039424">
    <property type="entry name" value="SBP_5"/>
</dbReference>
<dbReference type="RefSeq" id="WP_221461515.1">
    <property type="nucleotide sequence ID" value="NZ_JACHJP010000009.1"/>
</dbReference>
<dbReference type="Proteomes" id="UP000552644">
    <property type="component" value="Unassembled WGS sequence"/>
</dbReference>
<gene>
    <name evidence="3" type="ORF">FHS44_006341</name>
</gene>
<proteinExistence type="predicted"/>
<evidence type="ECO:0000256" key="1">
    <source>
        <dbReference type="SAM" id="SignalP"/>
    </source>
</evidence>
<name>A0A7W7VR45_9ACTN</name>
<keyword evidence="4" id="KW-1185">Reference proteome</keyword>
<accession>A0A7W7VR45</accession>
<dbReference type="EMBL" id="JACHJP010000009">
    <property type="protein sequence ID" value="MBB4919199.1"/>
    <property type="molecule type" value="Genomic_DNA"/>
</dbReference>
<dbReference type="CDD" id="cd08501">
    <property type="entry name" value="PBP2_Lpqw"/>
    <property type="match status" value="1"/>
</dbReference>
<dbReference type="PIRSF" id="PIRSF002741">
    <property type="entry name" value="MppA"/>
    <property type="match status" value="1"/>
</dbReference>
<feature type="domain" description="Solute-binding protein family 5" evidence="2">
    <location>
        <begin position="100"/>
        <end position="487"/>
    </location>
</feature>
<evidence type="ECO:0000313" key="3">
    <source>
        <dbReference type="EMBL" id="MBB4919199.1"/>
    </source>
</evidence>
<keyword evidence="1" id="KW-0732">Signal</keyword>
<organism evidence="3 4">
    <name type="scientific">Streptosporangium saharense</name>
    <dbReference type="NCBI Taxonomy" id="1706840"/>
    <lineage>
        <taxon>Bacteria</taxon>
        <taxon>Bacillati</taxon>
        <taxon>Actinomycetota</taxon>
        <taxon>Actinomycetes</taxon>
        <taxon>Streptosporangiales</taxon>
        <taxon>Streptosporangiaceae</taxon>
        <taxon>Streptosporangium</taxon>
    </lineage>
</organism>
<comment type="caution">
    <text evidence="3">The sequence shown here is derived from an EMBL/GenBank/DDBJ whole genome shotgun (WGS) entry which is preliminary data.</text>
</comment>